<dbReference type="GO" id="GO:0015293">
    <property type="term" value="F:symporter activity"/>
    <property type="evidence" value="ECO:0007669"/>
    <property type="project" value="TreeGrafter"/>
</dbReference>
<dbReference type="EMBL" id="BMAO01016376">
    <property type="protein sequence ID" value="GFR08068.1"/>
    <property type="molecule type" value="Genomic_DNA"/>
</dbReference>
<evidence type="ECO:0000256" key="6">
    <source>
        <dbReference type="ARBA" id="ARBA00023201"/>
    </source>
</evidence>
<keyword evidence="2" id="KW-0813">Transport</keyword>
<feature type="transmembrane region" description="Helical" evidence="7">
    <location>
        <begin position="41"/>
        <end position="64"/>
    </location>
</feature>
<evidence type="ECO:0000256" key="5">
    <source>
        <dbReference type="ARBA" id="ARBA00023065"/>
    </source>
</evidence>
<gene>
    <name evidence="8" type="primary">SLC5A12_10</name>
    <name evidence="8" type="ORF">TNCT_176941</name>
</gene>
<keyword evidence="4" id="KW-0915">Sodium</keyword>
<dbReference type="InterPro" id="IPR038377">
    <property type="entry name" value="Na/Glc_symporter_sf"/>
</dbReference>
<feature type="non-terminal residue" evidence="8">
    <location>
        <position position="1"/>
    </location>
</feature>
<dbReference type="Gene3D" id="1.20.1730.10">
    <property type="entry name" value="Sodium/glucose cotransporter"/>
    <property type="match status" value="1"/>
</dbReference>
<keyword evidence="9" id="KW-1185">Reference proteome</keyword>
<keyword evidence="7" id="KW-1133">Transmembrane helix</keyword>
<dbReference type="InterPro" id="IPR051163">
    <property type="entry name" value="Sodium:Solute_Symporter_SSF"/>
</dbReference>
<protein>
    <submittedName>
        <fullName evidence="8">Sodium-coupled monocarboxylate transporter 2</fullName>
    </submittedName>
</protein>
<keyword evidence="6" id="KW-0739">Sodium transport</keyword>
<dbReference type="GO" id="GO:0006814">
    <property type="term" value="P:sodium ion transport"/>
    <property type="evidence" value="ECO:0007669"/>
    <property type="project" value="UniProtKB-KW"/>
</dbReference>
<evidence type="ECO:0000313" key="8">
    <source>
        <dbReference type="EMBL" id="GFR08068.1"/>
    </source>
</evidence>
<sequence>MFNVCFQGILLTMSAYGGSQIQVQRLMTLKNLNKSKLASALSAPMVVAFQLLCCVCGLILYAYFRDCDPLTSDNSPIHSADQ</sequence>
<evidence type="ECO:0000256" key="2">
    <source>
        <dbReference type="ARBA" id="ARBA00022448"/>
    </source>
</evidence>
<dbReference type="PANTHER" id="PTHR42985">
    <property type="entry name" value="SODIUM-COUPLED MONOCARBOXYLATE TRANSPORTER"/>
    <property type="match status" value="1"/>
</dbReference>
<evidence type="ECO:0000256" key="3">
    <source>
        <dbReference type="ARBA" id="ARBA00022475"/>
    </source>
</evidence>
<dbReference type="Proteomes" id="UP000887116">
    <property type="component" value="Unassembled WGS sequence"/>
</dbReference>
<evidence type="ECO:0000256" key="4">
    <source>
        <dbReference type="ARBA" id="ARBA00023053"/>
    </source>
</evidence>
<dbReference type="AlphaFoldDB" id="A0A8X6GNY6"/>
<organism evidence="8 9">
    <name type="scientific">Trichonephila clavata</name>
    <name type="common">Joro spider</name>
    <name type="synonym">Nephila clavata</name>
    <dbReference type="NCBI Taxonomy" id="2740835"/>
    <lineage>
        <taxon>Eukaryota</taxon>
        <taxon>Metazoa</taxon>
        <taxon>Ecdysozoa</taxon>
        <taxon>Arthropoda</taxon>
        <taxon>Chelicerata</taxon>
        <taxon>Arachnida</taxon>
        <taxon>Araneae</taxon>
        <taxon>Araneomorphae</taxon>
        <taxon>Entelegynae</taxon>
        <taxon>Araneoidea</taxon>
        <taxon>Nephilidae</taxon>
        <taxon>Trichonephila</taxon>
    </lineage>
</organism>
<dbReference type="GO" id="GO:0005886">
    <property type="term" value="C:plasma membrane"/>
    <property type="evidence" value="ECO:0007669"/>
    <property type="project" value="UniProtKB-SubCell"/>
</dbReference>
<dbReference type="OrthoDB" id="6422429at2759"/>
<proteinExistence type="predicted"/>
<dbReference type="PANTHER" id="PTHR42985:SF2">
    <property type="entry name" value="SODIUM-DEPENDENT MULTIVITAMIN TRANSPORTER"/>
    <property type="match status" value="1"/>
</dbReference>
<reference evidence="8" key="1">
    <citation type="submission" date="2020-07" db="EMBL/GenBank/DDBJ databases">
        <title>Multicomponent nature underlies the extraordinary mechanical properties of spider dragline silk.</title>
        <authorList>
            <person name="Kono N."/>
            <person name="Nakamura H."/>
            <person name="Mori M."/>
            <person name="Yoshida Y."/>
            <person name="Ohtoshi R."/>
            <person name="Malay A.D."/>
            <person name="Moran D.A.P."/>
            <person name="Tomita M."/>
            <person name="Numata K."/>
            <person name="Arakawa K."/>
        </authorList>
    </citation>
    <scope>NUCLEOTIDE SEQUENCE</scope>
</reference>
<keyword evidence="3" id="KW-1003">Cell membrane</keyword>
<comment type="subcellular location">
    <subcellularLocation>
        <location evidence="1">Cell membrane</location>
        <topology evidence="1">Multi-pass membrane protein</topology>
    </subcellularLocation>
</comment>
<accession>A0A8X6GNY6</accession>
<keyword evidence="7" id="KW-0472">Membrane</keyword>
<evidence type="ECO:0000256" key="1">
    <source>
        <dbReference type="ARBA" id="ARBA00004651"/>
    </source>
</evidence>
<comment type="caution">
    <text evidence="8">The sequence shown here is derived from an EMBL/GenBank/DDBJ whole genome shotgun (WGS) entry which is preliminary data.</text>
</comment>
<evidence type="ECO:0000256" key="7">
    <source>
        <dbReference type="SAM" id="Phobius"/>
    </source>
</evidence>
<keyword evidence="5" id="KW-0406">Ion transport</keyword>
<keyword evidence="7" id="KW-0812">Transmembrane</keyword>
<evidence type="ECO:0000313" key="9">
    <source>
        <dbReference type="Proteomes" id="UP000887116"/>
    </source>
</evidence>
<name>A0A8X6GNY6_TRICU</name>